<dbReference type="SUPFAM" id="SSF50182">
    <property type="entry name" value="Sm-like ribonucleoproteins"/>
    <property type="match status" value="1"/>
</dbReference>
<dbReference type="SUPFAM" id="SSF82689">
    <property type="entry name" value="Mechanosensitive channel protein MscS (YggB), C-terminal domain"/>
    <property type="match status" value="1"/>
</dbReference>
<name>A0ABW9GCC2_9MICO</name>
<dbReference type="PANTHER" id="PTHR30460:SF0">
    <property type="entry name" value="MODERATE CONDUCTANCE MECHANOSENSITIVE CHANNEL YBIO"/>
    <property type="match status" value="1"/>
</dbReference>
<protein>
    <submittedName>
        <fullName evidence="9">Mechanosensitive ion channel</fullName>
    </submittedName>
</protein>
<dbReference type="Gene3D" id="3.30.70.100">
    <property type="match status" value="1"/>
</dbReference>
<dbReference type="RefSeq" id="WP_375095570.1">
    <property type="nucleotide sequence ID" value="NZ_JAROCE010000001.1"/>
</dbReference>
<feature type="region of interest" description="Disordered" evidence="6">
    <location>
        <begin position="375"/>
        <end position="434"/>
    </location>
</feature>
<keyword evidence="5 7" id="KW-0472">Membrane</keyword>
<dbReference type="PANTHER" id="PTHR30460">
    <property type="entry name" value="MODERATE CONDUCTANCE MECHANOSENSITIVE CHANNEL YBIO"/>
    <property type="match status" value="1"/>
</dbReference>
<proteinExistence type="predicted"/>
<accession>A0ABW9GCC2</accession>
<evidence type="ECO:0000256" key="6">
    <source>
        <dbReference type="SAM" id="MobiDB-lite"/>
    </source>
</evidence>
<evidence type="ECO:0000256" key="1">
    <source>
        <dbReference type="ARBA" id="ARBA00004651"/>
    </source>
</evidence>
<feature type="compositionally biased region" description="Pro residues" evidence="6">
    <location>
        <begin position="333"/>
        <end position="343"/>
    </location>
</feature>
<keyword evidence="3 7" id="KW-0812">Transmembrane</keyword>
<feature type="domain" description="Mechanosensitive ion channel MscS" evidence="8">
    <location>
        <begin position="151"/>
        <end position="215"/>
    </location>
</feature>
<gene>
    <name evidence="9" type="ORF">P5G46_01810</name>
</gene>
<keyword evidence="4 7" id="KW-1133">Transmembrane helix</keyword>
<evidence type="ECO:0000313" key="9">
    <source>
        <dbReference type="EMBL" id="MFM2719238.1"/>
    </source>
</evidence>
<dbReference type="Gene3D" id="2.30.30.60">
    <property type="match status" value="1"/>
</dbReference>
<evidence type="ECO:0000256" key="5">
    <source>
        <dbReference type="ARBA" id="ARBA00023136"/>
    </source>
</evidence>
<evidence type="ECO:0000256" key="7">
    <source>
        <dbReference type="SAM" id="Phobius"/>
    </source>
</evidence>
<evidence type="ECO:0000256" key="3">
    <source>
        <dbReference type="ARBA" id="ARBA00022692"/>
    </source>
</evidence>
<comment type="subcellular location">
    <subcellularLocation>
        <location evidence="1">Cell membrane</location>
        <topology evidence="1">Multi-pass membrane protein</topology>
    </subcellularLocation>
</comment>
<evidence type="ECO:0000313" key="10">
    <source>
        <dbReference type="Proteomes" id="UP001630303"/>
    </source>
</evidence>
<reference evidence="9 10" key="1">
    <citation type="submission" date="2023-03" db="EMBL/GenBank/DDBJ databases">
        <title>MT1 and MT2 Draft Genomes of Novel Species.</title>
        <authorList>
            <person name="Venkateswaran K."/>
        </authorList>
    </citation>
    <scope>NUCLEOTIDE SEQUENCE [LARGE SCALE GENOMIC DNA]</scope>
    <source>
        <strain evidence="9 10">IF8SW-P5</strain>
    </source>
</reference>
<sequence>MSVLASAPEPSPTSPTSPADLVDPSTWAWVGARLLEFGGVALRVAGVIIGVVVAAWILRSIIRRVVDRIVNGAKKNARVDDTQALDRSPLAAVRLVQRTRTLGTILQNIVNVVLVVVALVWIAGIVAPNALASLTLLTAAVGAGLGFGAQNIVKDVLNGIFIVAEDQIGIGDVVDLGLATGIVEFVSVRITHVRDVNGTLWYVRNGEITRIGNMSQGWSRVIIDLAVPVDADIEEVEKAMLGAAKGLAKETKWRSRIIEQPEIWGLESISGDALVIRLVMKTRSSAKDDVARELRVRLKRAIDALGVTLPQLNSIILTGAEGAQSVRGANPPKTKPTPVPPAVERPVWRPRRKKLAVSDTVLDTDATAAEVAASEVAASDVAAAKKPSHPARTPKPTDVTSPPPSTGGPAPRSGDGVDKPTPPAVRADDDGASA</sequence>
<dbReference type="Proteomes" id="UP001630303">
    <property type="component" value="Unassembled WGS sequence"/>
</dbReference>
<dbReference type="Pfam" id="PF00924">
    <property type="entry name" value="MS_channel_2nd"/>
    <property type="match status" value="1"/>
</dbReference>
<keyword evidence="2" id="KW-1003">Cell membrane</keyword>
<dbReference type="InterPro" id="IPR006685">
    <property type="entry name" value="MscS_channel_2nd"/>
</dbReference>
<evidence type="ECO:0000256" key="2">
    <source>
        <dbReference type="ARBA" id="ARBA00022475"/>
    </source>
</evidence>
<comment type="caution">
    <text evidence="9">The sequence shown here is derived from an EMBL/GenBank/DDBJ whole genome shotgun (WGS) entry which is preliminary data.</text>
</comment>
<feature type="transmembrane region" description="Helical" evidence="7">
    <location>
        <begin position="40"/>
        <end position="58"/>
    </location>
</feature>
<organism evidence="9 10">
    <name type="scientific">Microbacterium mcarthurae</name>
    <dbReference type="NCBI Taxonomy" id="3035918"/>
    <lineage>
        <taxon>Bacteria</taxon>
        <taxon>Bacillati</taxon>
        <taxon>Actinomycetota</taxon>
        <taxon>Actinomycetes</taxon>
        <taxon>Micrococcales</taxon>
        <taxon>Microbacteriaceae</taxon>
        <taxon>Microbacterium</taxon>
    </lineage>
</organism>
<feature type="region of interest" description="Disordered" evidence="6">
    <location>
        <begin position="322"/>
        <end position="347"/>
    </location>
</feature>
<dbReference type="EMBL" id="JAROCE010000001">
    <property type="protein sequence ID" value="MFM2719238.1"/>
    <property type="molecule type" value="Genomic_DNA"/>
</dbReference>
<evidence type="ECO:0000256" key="4">
    <source>
        <dbReference type="ARBA" id="ARBA00022989"/>
    </source>
</evidence>
<dbReference type="InterPro" id="IPR010920">
    <property type="entry name" value="LSM_dom_sf"/>
</dbReference>
<dbReference type="Gene3D" id="1.10.287.1260">
    <property type="match status" value="1"/>
</dbReference>
<dbReference type="InterPro" id="IPR011066">
    <property type="entry name" value="MscS_channel_C_sf"/>
</dbReference>
<dbReference type="InterPro" id="IPR023408">
    <property type="entry name" value="MscS_beta-dom_sf"/>
</dbReference>
<dbReference type="InterPro" id="IPR045276">
    <property type="entry name" value="YbiO_bact"/>
</dbReference>
<feature type="compositionally biased region" description="Low complexity" evidence="6">
    <location>
        <begin position="375"/>
        <end position="384"/>
    </location>
</feature>
<feature type="transmembrane region" description="Helical" evidence="7">
    <location>
        <begin position="105"/>
        <end position="124"/>
    </location>
</feature>
<keyword evidence="10" id="KW-1185">Reference proteome</keyword>
<evidence type="ECO:0000259" key="8">
    <source>
        <dbReference type="Pfam" id="PF00924"/>
    </source>
</evidence>